<dbReference type="STRING" id="1121328.JWYL7_0160"/>
<dbReference type="OrthoDB" id="9803495at2"/>
<dbReference type="RefSeq" id="WP_066067634.1">
    <property type="nucleotide sequence ID" value="NZ_FRBG01000010.1"/>
</dbReference>
<keyword evidence="7" id="KW-1185">Reference proteome</keyword>
<feature type="transmembrane region" description="Helical" evidence="3">
    <location>
        <begin position="106"/>
        <end position="127"/>
    </location>
</feature>
<dbReference type="GO" id="GO:0005886">
    <property type="term" value="C:plasma membrane"/>
    <property type="evidence" value="ECO:0007669"/>
    <property type="project" value="UniProtKB-SubCell"/>
</dbReference>
<evidence type="ECO:0000313" key="7">
    <source>
        <dbReference type="Proteomes" id="UP000323392"/>
    </source>
</evidence>
<dbReference type="Proteomes" id="UP000323392">
    <property type="component" value="Unassembled WGS sequence"/>
</dbReference>
<dbReference type="PATRIC" id="fig|1121328.3.peg.158"/>
<keyword evidence="2 3" id="KW-0472">Membrane</keyword>
<dbReference type="Gene3D" id="1.10.1760.20">
    <property type="match status" value="1"/>
</dbReference>
<dbReference type="EMBL" id="LSFY01000001">
    <property type="protein sequence ID" value="KXZ39085.1"/>
    <property type="molecule type" value="Genomic_DNA"/>
</dbReference>
<dbReference type="Proteomes" id="UP000092605">
    <property type="component" value="Unassembled WGS sequence"/>
</dbReference>
<feature type="transmembrane region" description="Helical" evidence="3">
    <location>
        <begin position="30"/>
        <end position="46"/>
    </location>
</feature>
<dbReference type="Pfam" id="PF02632">
    <property type="entry name" value="BioY"/>
    <property type="match status" value="1"/>
</dbReference>
<dbReference type="InterPro" id="IPR003784">
    <property type="entry name" value="BioY"/>
</dbReference>
<comment type="similarity">
    <text evidence="1 2">Belongs to the BioY family.</text>
</comment>
<evidence type="ECO:0000256" key="1">
    <source>
        <dbReference type="ARBA" id="ARBA00010692"/>
    </source>
</evidence>
<organism evidence="4 6">
    <name type="scientific">Alkalithermobacter thermoalcaliphilus JW-YL-7 = DSM 7308</name>
    <dbReference type="NCBI Taxonomy" id="1121328"/>
    <lineage>
        <taxon>Bacteria</taxon>
        <taxon>Bacillati</taxon>
        <taxon>Bacillota</taxon>
        <taxon>Clostridia</taxon>
        <taxon>Peptostreptococcales</taxon>
        <taxon>Tepidibacteraceae</taxon>
        <taxon>Alkalithermobacter</taxon>
    </lineage>
</organism>
<keyword evidence="2" id="KW-0813">Transport</keyword>
<reference evidence="5 7" key="2">
    <citation type="submission" date="2016-11" db="EMBL/GenBank/DDBJ databases">
        <authorList>
            <person name="Varghese N."/>
            <person name="Submissions S."/>
        </authorList>
    </citation>
    <scope>NUCLEOTIDE SEQUENCE [LARGE SCALE GENOMIC DNA]</scope>
    <source>
        <strain evidence="5 7">DSM 7308</strain>
    </source>
</reference>
<gene>
    <name evidence="4" type="ORF">JWYL7_0160</name>
    <name evidence="5" type="ORF">SAMN05661008_01405</name>
</gene>
<keyword evidence="2" id="KW-1003">Cell membrane</keyword>
<keyword evidence="3" id="KW-0812">Transmembrane</keyword>
<dbReference type="AlphaFoldDB" id="A0A150FPH4"/>
<dbReference type="PANTHER" id="PTHR34295:SF1">
    <property type="entry name" value="BIOTIN TRANSPORTER BIOY"/>
    <property type="match status" value="1"/>
</dbReference>
<sequence length="174" mass="18860" precursor="true">MKTKDLILVSLFAAITSIFSQISIPIQPVPFTFQILAVALSGAILGKKYGALSQVIYLLLGSFGVPVFAGFKGGFNILIGPTGGYLIAFPLAAYITGIFSKKKDCLNIFIGMFIGLVVIYILGMFQLKFILNLSYSKAFSIGVAPFLVFDIIKIFISSFIASQVLKKSRIKIQA</sequence>
<dbReference type="PIRSF" id="PIRSF016661">
    <property type="entry name" value="BioY"/>
    <property type="match status" value="1"/>
</dbReference>
<dbReference type="PANTHER" id="PTHR34295">
    <property type="entry name" value="BIOTIN TRANSPORTER BIOY"/>
    <property type="match status" value="1"/>
</dbReference>
<dbReference type="GO" id="GO:0015225">
    <property type="term" value="F:biotin transmembrane transporter activity"/>
    <property type="evidence" value="ECO:0007669"/>
    <property type="project" value="UniProtKB-UniRule"/>
</dbReference>
<dbReference type="EMBL" id="FRBG01000010">
    <property type="protein sequence ID" value="SHL06927.1"/>
    <property type="molecule type" value="Genomic_DNA"/>
</dbReference>
<feature type="transmembrane region" description="Helical" evidence="3">
    <location>
        <begin position="139"/>
        <end position="161"/>
    </location>
</feature>
<evidence type="ECO:0000256" key="2">
    <source>
        <dbReference type="PIRNR" id="PIRNR016661"/>
    </source>
</evidence>
<evidence type="ECO:0000313" key="6">
    <source>
        <dbReference type="Proteomes" id="UP000092605"/>
    </source>
</evidence>
<evidence type="ECO:0000313" key="4">
    <source>
        <dbReference type="EMBL" id="KXZ39085.1"/>
    </source>
</evidence>
<proteinExistence type="inferred from homology"/>
<keyword evidence="3" id="KW-1133">Transmembrane helix</keyword>
<evidence type="ECO:0000313" key="5">
    <source>
        <dbReference type="EMBL" id="SHL06927.1"/>
    </source>
</evidence>
<reference evidence="4 6" key="1">
    <citation type="submission" date="2016-02" db="EMBL/GenBank/DDBJ databases">
        <title>Draft genome sequence for Clostridium paradoxum JW-YL-7.</title>
        <authorList>
            <person name="Utturkar S.M."/>
            <person name="Lancaster A."/>
            <person name="Poole F.L."/>
            <person name="Adams M.W."/>
            <person name="Brown S.D."/>
        </authorList>
    </citation>
    <scope>NUCLEOTIDE SEQUENCE [LARGE SCALE GENOMIC DNA]</scope>
    <source>
        <strain evidence="4 6">JW-YL-7</strain>
    </source>
</reference>
<evidence type="ECO:0000256" key="3">
    <source>
        <dbReference type="SAM" id="Phobius"/>
    </source>
</evidence>
<comment type="caution">
    <text evidence="4">The sequence shown here is derived from an EMBL/GenBank/DDBJ whole genome shotgun (WGS) entry which is preliminary data.</text>
</comment>
<accession>A0A150FPH4</accession>
<feature type="transmembrane region" description="Helical" evidence="3">
    <location>
        <begin position="55"/>
        <end position="71"/>
    </location>
</feature>
<feature type="transmembrane region" description="Helical" evidence="3">
    <location>
        <begin position="77"/>
        <end position="99"/>
    </location>
</feature>
<name>A0A150FPH4_CLOPD</name>
<protein>
    <recommendedName>
        <fullName evidence="2">Biotin transporter</fullName>
    </recommendedName>
</protein>
<comment type="subcellular location">
    <subcellularLocation>
        <location evidence="2">Cell membrane</location>
        <topology evidence="2">Multi-pass membrane protein</topology>
    </subcellularLocation>
</comment>